<dbReference type="AlphaFoldDB" id="A0A438HB12"/>
<reference evidence="3 4" key="1">
    <citation type="journal article" date="2018" name="PLoS Genet.">
        <title>Population sequencing reveals clonal diversity and ancestral inbreeding in the grapevine cultivar Chardonnay.</title>
        <authorList>
            <person name="Roach M.J."/>
            <person name="Johnson D.L."/>
            <person name="Bohlmann J."/>
            <person name="van Vuuren H.J."/>
            <person name="Jones S.J."/>
            <person name="Pretorius I.S."/>
            <person name="Schmidt S.A."/>
            <person name="Borneman A.R."/>
        </authorList>
    </citation>
    <scope>NUCLEOTIDE SEQUENCE [LARGE SCALE GENOMIC DNA]</scope>
    <source>
        <strain evidence="4">cv. Chardonnay</strain>
        <tissue evidence="3">Leaf</tissue>
    </source>
</reference>
<proteinExistence type="predicted"/>
<feature type="domain" description="BRCC36 C-terminal helical" evidence="2">
    <location>
        <begin position="1"/>
        <end position="32"/>
    </location>
</feature>
<evidence type="ECO:0000313" key="3">
    <source>
        <dbReference type="EMBL" id="RVW81644.1"/>
    </source>
</evidence>
<evidence type="ECO:0000256" key="1">
    <source>
        <dbReference type="SAM" id="MobiDB-lite"/>
    </source>
</evidence>
<accession>A0A438HB12</accession>
<name>A0A438HB12_VITVI</name>
<evidence type="ECO:0000313" key="4">
    <source>
        <dbReference type="Proteomes" id="UP000288805"/>
    </source>
</evidence>
<feature type="compositionally biased region" description="Polar residues" evidence="1">
    <location>
        <begin position="53"/>
        <end position="65"/>
    </location>
</feature>
<dbReference type="InterPro" id="IPR040749">
    <property type="entry name" value="BRCC36_C"/>
</dbReference>
<feature type="region of interest" description="Disordered" evidence="1">
    <location>
        <begin position="48"/>
        <end position="74"/>
    </location>
</feature>
<gene>
    <name evidence="3" type="ORF">CK203_044492</name>
</gene>
<organism evidence="3 4">
    <name type="scientific">Vitis vinifera</name>
    <name type="common">Grape</name>
    <dbReference type="NCBI Taxonomy" id="29760"/>
    <lineage>
        <taxon>Eukaryota</taxon>
        <taxon>Viridiplantae</taxon>
        <taxon>Streptophyta</taxon>
        <taxon>Embryophyta</taxon>
        <taxon>Tracheophyta</taxon>
        <taxon>Spermatophyta</taxon>
        <taxon>Magnoliopsida</taxon>
        <taxon>eudicotyledons</taxon>
        <taxon>Gunneridae</taxon>
        <taxon>Pentapetalae</taxon>
        <taxon>rosids</taxon>
        <taxon>Vitales</taxon>
        <taxon>Vitaceae</taxon>
        <taxon>Viteae</taxon>
        <taxon>Vitis</taxon>
    </lineage>
</organism>
<dbReference type="EMBL" id="QGNW01000250">
    <property type="protein sequence ID" value="RVW81644.1"/>
    <property type="molecule type" value="Genomic_DNA"/>
</dbReference>
<dbReference type="Pfam" id="PF18110">
    <property type="entry name" value="BRCC36_C"/>
    <property type="match status" value="1"/>
</dbReference>
<dbReference type="Proteomes" id="UP000288805">
    <property type="component" value="Unassembled WGS sequence"/>
</dbReference>
<sequence length="101" mass="11048">MCKLMEYCLSPAINALQDRLKENEIRTDLLVLKQLAILTDEARSLETEAFKGSESSSGSPRNFQSHGIRGSASLGHRDLYPAESINLRSVAGPGSRSRRGS</sequence>
<comment type="caution">
    <text evidence="3">The sequence shown here is derived from an EMBL/GenBank/DDBJ whole genome shotgun (WGS) entry which is preliminary data.</text>
</comment>
<evidence type="ECO:0000259" key="2">
    <source>
        <dbReference type="Pfam" id="PF18110"/>
    </source>
</evidence>
<protein>
    <recommendedName>
        <fullName evidence="2">BRCC36 C-terminal helical domain-containing protein</fullName>
    </recommendedName>
</protein>